<sequence>MHLIDIVHEGLEALLVDIFNETGGVSLAGGGHEENWGLRSIKEATPKHHQQPSALESRLEAFRAIFLSICRQTKIALEFLPSSKYGLLVQSTKGQSSTFQLSLFARWQGFGLRLESPAAPQSPSLGPGADRQGLTGVVVCHAQW</sequence>
<accession>A0A5B0RVU3</accession>
<gene>
    <name evidence="1" type="ORF">PGTUg99_026848</name>
</gene>
<reference evidence="1 2" key="1">
    <citation type="submission" date="2019-05" db="EMBL/GenBank/DDBJ databases">
        <title>Emergence of the Ug99 lineage of the wheat stem rust pathogen through somatic hybridization.</title>
        <authorList>
            <person name="Li F."/>
            <person name="Upadhyaya N.M."/>
            <person name="Sperschneider J."/>
            <person name="Matny O."/>
            <person name="Nguyen-Phuc H."/>
            <person name="Mago R."/>
            <person name="Raley C."/>
            <person name="Miller M.E."/>
            <person name="Silverstein K.A.T."/>
            <person name="Henningsen E."/>
            <person name="Hirsch C.D."/>
            <person name="Visser B."/>
            <person name="Pretorius Z.A."/>
            <person name="Steffenson B.J."/>
            <person name="Schwessinger B."/>
            <person name="Dodds P.N."/>
            <person name="Figueroa M."/>
        </authorList>
    </citation>
    <scope>NUCLEOTIDE SEQUENCE [LARGE SCALE GENOMIC DNA]</scope>
    <source>
        <strain evidence="1 2">Ug99</strain>
    </source>
</reference>
<organism evidence="1 2">
    <name type="scientific">Puccinia graminis f. sp. tritici</name>
    <dbReference type="NCBI Taxonomy" id="56615"/>
    <lineage>
        <taxon>Eukaryota</taxon>
        <taxon>Fungi</taxon>
        <taxon>Dikarya</taxon>
        <taxon>Basidiomycota</taxon>
        <taxon>Pucciniomycotina</taxon>
        <taxon>Pucciniomycetes</taxon>
        <taxon>Pucciniales</taxon>
        <taxon>Pucciniaceae</taxon>
        <taxon>Puccinia</taxon>
    </lineage>
</organism>
<dbReference type="EMBL" id="VDEP01000137">
    <property type="protein sequence ID" value="KAA1129319.1"/>
    <property type="molecule type" value="Genomic_DNA"/>
</dbReference>
<name>A0A5B0RVU3_PUCGR</name>
<dbReference type="AlphaFoldDB" id="A0A5B0RVU3"/>
<proteinExistence type="predicted"/>
<dbReference type="Proteomes" id="UP000325313">
    <property type="component" value="Unassembled WGS sequence"/>
</dbReference>
<protein>
    <submittedName>
        <fullName evidence="1">Uncharacterized protein</fullName>
    </submittedName>
</protein>
<evidence type="ECO:0000313" key="1">
    <source>
        <dbReference type="EMBL" id="KAA1129319.1"/>
    </source>
</evidence>
<comment type="caution">
    <text evidence="1">The sequence shown here is derived from an EMBL/GenBank/DDBJ whole genome shotgun (WGS) entry which is preliminary data.</text>
</comment>
<evidence type="ECO:0000313" key="2">
    <source>
        <dbReference type="Proteomes" id="UP000325313"/>
    </source>
</evidence>